<dbReference type="InterPro" id="IPR001441">
    <property type="entry name" value="UPP_synth-like"/>
</dbReference>
<reference evidence="6 7" key="1">
    <citation type="submission" date="2019-10" db="EMBL/GenBank/DDBJ databases">
        <title>Deinococcus sp. isolated from soil.</title>
        <authorList>
            <person name="Li Y."/>
            <person name="Wang J."/>
        </authorList>
    </citation>
    <scope>NUCLEOTIDE SEQUENCE [LARGE SCALE GENOMIC DNA]</scope>
    <source>
        <strain evidence="6 7">SDU3-2</strain>
    </source>
</reference>
<comment type="cofactor">
    <cofactor evidence="5">
        <name>Mg(2+)</name>
        <dbReference type="ChEBI" id="CHEBI:18420"/>
    </cofactor>
    <text evidence="5">Binds 2 magnesium ions per subunit.</text>
</comment>
<comment type="caution">
    <text evidence="6">The sequence shown here is derived from an EMBL/GenBank/DDBJ whole genome shotgun (WGS) entry which is preliminary data.</text>
</comment>
<dbReference type="Gene3D" id="3.40.1180.10">
    <property type="entry name" value="Decaprenyl diphosphate synthase-like"/>
    <property type="match status" value="1"/>
</dbReference>
<sequence length="292" mass="32933">MEGPRPHSPGARLPPDMSRPALHTALRTAQKVRDTGRGALLWGYERRLAREVRAHGRLPRHLGLILDGNRRYARAAGMQRELGHSFGADKAHEVLQWCLELGIPAVTIWVLSTDNTSRDPQELAHILGLLEREARNLATDPRIHANRVRVRAIGQHSAFPPHVLDALRELEDKTAAYDGMTLNIAVGYGGREEIVDAIKCHLSRRAAEGAGLPEVVAELEPDHISAHLYTAGTPDPDFIIRTSGEIRLSGFMLWQSVYSEFYFCDVYWPGFRRVDFLRALRDFQGRDRRFGR</sequence>
<feature type="binding site" evidence="5">
    <location>
        <position position="84"/>
    </location>
    <ligand>
        <name>substrate</name>
    </ligand>
</feature>
<organism evidence="6 7">
    <name type="scientific">Deinococcus terrestris</name>
    <dbReference type="NCBI Taxonomy" id="2651870"/>
    <lineage>
        <taxon>Bacteria</taxon>
        <taxon>Thermotogati</taxon>
        <taxon>Deinococcota</taxon>
        <taxon>Deinococci</taxon>
        <taxon>Deinococcales</taxon>
        <taxon>Deinococcaceae</taxon>
        <taxon>Deinococcus</taxon>
    </lineage>
</organism>
<feature type="binding site" evidence="5">
    <location>
        <begin position="68"/>
        <end position="71"/>
    </location>
    <ligand>
        <name>substrate</name>
    </ligand>
</feature>
<dbReference type="InterPro" id="IPR018520">
    <property type="entry name" value="UPP_synth-like_CS"/>
</dbReference>
<dbReference type="EMBL" id="WBSL01000004">
    <property type="protein sequence ID" value="MPY67134.1"/>
    <property type="molecule type" value="Genomic_DNA"/>
</dbReference>
<evidence type="ECO:0000256" key="3">
    <source>
        <dbReference type="ARBA" id="ARBA00022842"/>
    </source>
</evidence>
<keyword evidence="2 5" id="KW-0479">Metal-binding</keyword>
<evidence type="ECO:0000256" key="5">
    <source>
        <dbReference type="HAMAP-Rule" id="MF_01139"/>
    </source>
</evidence>
<dbReference type="PANTHER" id="PTHR10291:SF43">
    <property type="entry name" value="DEHYDRODOLICHYL DIPHOSPHATE SYNTHASE COMPLEX SUBUNIT DHDDS"/>
    <property type="match status" value="1"/>
</dbReference>
<dbReference type="InterPro" id="IPR036424">
    <property type="entry name" value="UPP_synth-like_sf"/>
</dbReference>
<comment type="subunit">
    <text evidence="5">Homodimer.</text>
</comment>
<feature type="binding site" evidence="5">
    <location>
        <position position="241"/>
    </location>
    <ligand>
        <name>substrate</name>
    </ligand>
</feature>
<keyword evidence="1 5" id="KW-0808">Transferase</keyword>
<name>A0A7X1TS61_9DEIO</name>
<dbReference type="PANTHER" id="PTHR10291">
    <property type="entry name" value="DEHYDRODOLICHYL DIPHOSPHATE SYNTHASE FAMILY MEMBER"/>
    <property type="match status" value="1"/>
</dbReference>
<feature type="binding site" evidence="5">
    <location>
        <begin position="247"/>
        <end position="249"/>
    </location>
    <ligand>
        <name>substrate</name>
    </ligand>
</feature>
<dbReference type="GO" id="GO:0000287">
    <property type="term" value="F:magnesium ion binding"/>
    <property type="evidence" value="ECO:0007669"/>
    <property type="project" value="UniProtKB-UniRule"/>
</dbReference>
<dbReference type="NCBIfam" id="NF011409">
    <property type="entry name" value="PRK14835.1"/>
    <property type="match status" value="1"/>
</dbReference>
<feature type="binding site" evidence="5">
    <location>
        <position position="80"/>
    </location>
    <ligand>
        <name>substrate</name>
    </ligand>
</feature>
<comment type="similarity">
    <text evidence="4">Belongs to the UPP synthase family. Z-FPP synthase subfamily.</text>
</comment>
<dbReference type="Proteomes" id="UP000484842">
    <property type="component" value="Unassembled WGS sequence"/>
</dbReference>
<dbReference type="GO" id="GO:0016094">
    <property type="term" value="P:polyprenol biosynthetic process"/>
    <property type="evidence" value="ECO:0007669"/>
    <property type="project" value="TreeGrafter"/>
</dbReference>
<dbReference type="Pfam" id="PF01255">
    <property type="entry name" value="Prenyltransf"/>
    <property type="match status" value="1"/>
</dbReference>
<feature type="binding site" evidence="5">
    <location>
        <position position="260"/>
    </location>
    <ligand>
        <name>Mg(2+)</name>
        <dbReference type="ChEBI" id="CHEBI:18420"/>
    </ligand>
</feature>
<keyword evidence="3 5" id="KW-0460">Magnesium</keyword>
<feature type="active site" evidence="5">
    <location>
        <position position="67"/>
    </location>
</feature>
<proteinExistence type="inferred from homology"/>
<evidence type="ECO:0000313" key="6">
    <source>
        <dbReference type="EMBL" id="MPY67134.1"/>
    </source>
</evidence>
<feature type="binding site" evidence="5">
    <location>
        <begin position="112"/>
        <end position="114"/>
    </location>
    <ligand>
        <name>substrate</name>
    </ligand>
</feature>
<evidence type="ECO:0000256" key="2">
    <source>
        <dbReference type="ARBA" id="ARBA00022723"/>
    </source>
</evidence>
<dbReference type="SUPFAM" id="SSF64005">
    <property type="entry name" value="Undecaprenyl diphosphate synthase"/>
    <property type="match status" value="1"/>
</dbReference>
<dbReference type="FunFam" id="3.40.1180.10:FF:000003">
    <property type="entry name" value="Isoprenyl transferase 2"/>
    <property type="match status" value="1"/>
</dbReference>
<keyword evidence="7" id="KW-1185">Reference proteome</keyword>
<evidence type="ECO:0000256" key="1">
    <source>
        <dbReference type="ARBA" id="ARBA00022679"/>
    </source>
</evidence>
<feature type="binding site" evidence="5">
    <location>
        <position position="118"/>
    </location>
    <ligand>
        <name>substrate</name>
    </ligand>
</feature>
<dbReference type="AlphaFoldDB" id="A0A7X1TS61"/>
<dbReference type="HAMAP" id="MF_01139">
    <property type="entry name" value="ISPT"/>
    <property type="match status" value="1"/>
</dbReference>
<feature type="binding site" evidence="5">
    <location>
        <position position="67"/>
    </location>
    <ligand>
        <name>Mg(2+)</name>
        <dbReference type="ChEBI" id="CHEBI:18420"/>
    </ligand>
</feature>
<comment type="function">
    <text evidence="5">Catalyzes the condensation of isopentenyl diphosphate (IPP) with allylic pyrophosphates generating different type of terpenoids.</text>
</comment>
<dbReference type="GO" id="GO:0045547">
    <property type="term" value="F:ditrans,polycis-polyprenyl diphosphate synthase [(2E,6E)-farnesyl diphosphate specific] activity"/>
    <property type="evidence" value="ECO:0007669"/>
    <property type="project" value="TreeGrafter"/>
</dbReference>
<comment type="caution">
    <text evidence="5">Lacks conserved residue(s) required for the propagation of feature annotation.</text>
</comment>
<evidence type="ECO:0000256" key="4">
    <source>
        <dbReference type="ARBA" id="ARBA00038453"/>
    </source>
</evidence>
<dbReference type="PROSITE" id="PS01066">
    <property type="entry name" value="UPP_SYNTHASE"/>
    <property type="match status" value="1"/>
</dbReference>
<feature type="active site" description="Proton acceptor" evidence="5">
    <location>
        <position position="115"/>
    </location>
</feature>
<dbReference type="CDD" id="cd00475">
    <property type="entry name" value="Cis_IPPS"/>
    <property type="match status" value="1"/>
</dbReference>
<dbReference type="EC" id="2.5.1.-" evidence="5"/>
<accession>A0A7X1TS61</accession>
<evidence type="ECO:0000313" key="7">
    <source>
        <dbReference type="Proteomes" id="UP000484842"/>
    </source>
</evidence>
<dbReference type="GO" id="GO:0033850">
    <property type="term" value="F:Z-farnesyl diphosphate synthase activity"/>
    <property type="evidence" value="ECO:0007669"/>
    <property type="project" value="UniProtKB-ARBA"/>
</dbReference>
<protein>
    <recommendedName>
        <fullName evidence="5">Isoprenyl transferase</fullName>
        <ecNumber evidence="5">2.5.1.-</ecNumber>
    </recommendedName>
</protein>
<gene>
    <name evidence="6" type="ORF">F8S09_10585</name>
</gene>
<dbReference type="NCBIfam" id="TIGR00055">
    <property type="entry name" value="uppS"/>
    <property type="match status" value="1"/>
</dbReference>